<evidence type="ECO:0000256" key="2">
    <source>
        <dbReference type="ARBA" id="ARBA00022803"/>
    </source>
</evidence>
<dbReference type="STRING" id="216432.CA2559_07986"/>
<dbReference type="Pfam" id="PF13432">
    <property type="entry name" value="TPR_16"/>
    <property type="match status" value="1"/>
</dbReference>
<dbReference type="PROSITE" id="PS50005">
    <property type="entry name" value="TPR"/>
    <property type="match status" value="2"/>
</dbReference>
<dbReference type="SMART" id="SM00028">
    <property type="entry name" value="TPR"/>
    <property type="match status" value="6"/>
</dbReference>
<proteinExistence type="predicted"/>
<dbReference type="InterPro" id="IPR011990">
    <property type="entry name" value="TPR-like_helical_dom_sf"/>
</dbReference>
<evidence type="ECO:0000313" key="5">
    <source>
        <dbReference type="Proteomes" id="UP000002297"/>
    </source>
</evidence>
<keyword evidence="2 3" id="KW-0802">TPR repeat</keyword>
<reference evidence="4 5" key="1">
    <citation type="journal article" date="2010" name="J. Bacteriol.">
        <title>The complete genome sequence of Croceibacter atlanticus HTCC2559T.</title>
        <authorList>
            <person name="Oh H.M."/>
            <person name="Kang I."/>
            <person name="Ferriera S."/>
            <person name="Giovannoni S.J."/>
            <person name="Cho J.C."/>
        </authorList>
    </citation>
    <scope>NUCLEOTIDE SEQUENCE [LARGE SCALE GENOMIC DNA]</scope>
    <source>
        <strain evidence="5">ATCC BAA-628 / HTCC2559 / KCTC 12090</strain>
    </source>
</reference>
<dbReference type="Gene3D" id="1.25.40.10">
    <property type="entry name" value="Tetratricopeptide repeat domain"/>
    <property type="match status" value="3"/>
</dbReference>
<dbReference type="SUPFAM" id="SSF48452">
    <property type="entry name" value="TPR-like"/>
    <property type="match status" value="2"/>
</dbReference>
<dbReference type="Pfam" id="PF13428">
    <property type="entry name" value="TPR_14"/>
    <property type="match status" value="1"/>
</dbReference>
<feature type="repeat" description="TPR" evidence="3">
    <location>
        <begin position="54"/>
        <end position="87"/>
    </location>
</feature>
<dbReference type="InterPro" id="IPR051012">
    <property type="entry name" value="CellSynth/LPSAsmb/PSIAsmb"/>
</dbReference>
<dbReference type="AlphaFoldDB" id="A3UBF5"/>
<evidence type="ECO:0000256" key="3">
    <source>
        <dbReference type="PROSITE-ProRule" id="PRU00339"/>
    </source>
</evidence>
<dbReference type="PANTHER" id="PTHR45586">
    <property type="entry name" value="TPR REPEAT-CONTAINING PROTEIN PA4667"/>
    <property type="match status" value="1"/>
</dbReference>
<dbReference type="eggNOG" id="COG0457">
    <property type="taxonomic scope" value="Bacteria"/>
</dbReference>
<accession>A3UBF5</accession>
<organism evidence="4 5">
    <name type="scientific">Croceibacter atlanticus (strain ATCC BAA-628 / JCM 21780 / CIP 108009 / IAM 15332 / KCTC 12090 / HTCC2559)</name>
    <dbReference type="NCBI Taxonomy" id="216432"/>
    <lineage>
        <taxon>Bacteria</taxon>
        <taxon>Pseudomonadati</taxon>
        <taxon>Bacteroidota</taxon>
        <taxon>Flavobacteriia</taxon>
        <taxon>Flavobacteriales</taxon>
        <taxon>Flavobacteriaceae</taxon>
        <taxon>Croceibacter</taxon>
    </lineage>
</organism>
<evidence type="ECO:0000313" key="4">
    <source>
        <dbReference type="EMBL" id="EAP85956.1"/>
    </source>
</evidence>
<keyword evidence="5" id="KW-1185">Reference proteome</keyword>
<dbReference type="HOGENOM" id="CLU_054749_0_0_10"/>
<feature type="repeat" description="TPR" evidence="3">
    <location>
        <begin position="293"/>
        <end position="326"/>
    </location>
</feature>
<name>A3UBF5_CROAH</name>
<sequence length="388" mass="45007">MKLQNKLITYILISICIVTKAQSQDRALAIADSLYAIGSYTNAIKAYNSSSYKNNQLLKIAKAYETLGQTNSALKYYKSYIRVNPKSTTAILAYAKLLISKNDFKTADSLLLSIYDANKDNPNIPYQLGISKDVQKDSSATQYFEQTLKIDSTHTNAKYRLAKFYVVKRKFNRAEPLITSYLSNNPDDIRFLNLQALQYFHQENYHDAIVHYNELQALGEHTEQLYKNLAVCYSKTYQYNKLISVYKELLNTYDNQNGSWHYGLGRAYFFEGKIDEAQKHINLALLILDQPLDDYYLNFAMTYVEQQNYAEAIKFLKIAIEENSENKMAHYQLAVAADNYYEDKNAVLNMYQRYIDKFGTETNLSILVKRRMSDLKKEQHFNATEKDN</sequence>
<dbReference type="PANTHER" id="PTHR45586:SF1">
    <property type="entry name" value="LIPOPOLYSACCHARIDE ASSEMBLY PROTEIN B"/>
    <property type="match status" value="1"/>
</dbReference>
<dbReference type="Proteomes" id="UP000002297">
    <property type="component" value="Chromosome"/>
</dbReference>
<protein>
    <submittedName>
        <fullName evidence="4">Uncharacterized protein</fullName>
    </submittedName>
</protein>
<keyword evidence="1" id="KW-0677">Repeat</keyword>
<dbReference type="KEGG" id="cat:CA2559_07986"/>
<gene>
    <name evidence="4" type="ordered locus">CA2559_07986</name>
</gene>
<dbReference type="eggNOG" id="COG5010">
    <property type="taxonomic scope" value="Bacteria"/>
</dbReference>
<dbReference type="InterPro" id="IPR019734">
    <property type="entry name" value="TPR_rpt"/>
</dbReference>
<evidence type="ECO:0000256" key="1">
    <source>
        <dbReference type="ARBA" id="ARBA00022737"/>
    </source>
</evidence>
<dbReference type="OrthoDB" id="9810596at2"/>
<dbReference type="EMBL" id="CP002046">
    <property type="protein sequence ID" value="EAP85956.1"/>
    <property type="molecule type" value="Genomic_DNA"/>
</dbReference>
<dbReference type="Pfam" id="PF14559">
    <property type="entry name" value="TPR_19"/>
    <property type="match status" value="1"/>
</dbReference>